<sequence>MVEESTSVLGLCVDQLALHHPSTVCDTEGFLLEEVKGEAKNSITDSQMDDVEVVHTTDIQKYIPCFF</sequence>
<evidence type="ECO:0000313" key="2">
    <source>
        <dbReference type="Proteomes" id="UP000694411"/>
    </source>
</evidence>
<keyword evidence="2" id="KW-1185">Reference proteome</keyword>
<dbReference type="InterPro" id="IPR023238">
    <property type="entry name" value="FAM175"/>
</dbReference>
<dbReference type="Proteomes" id="UP000694411">
    <property type="component" value="Chromosome 2"/>
</dbReference>
<dbReference type="Ensembl" id="ENSTGET00000037386.1">
    <property type="protein sequence ID" value="ENSTGEP00000031465.1"/>
    <property type="gene ID" value="ENSTGEG00000025171.1"/>
</dbReference>
<accession>A0A8D2G1K7</accession>
<dbReference type="AlphaFoldDB" id="A0A8D2G1K7"/>
<dbReference type="PRINTS" id="PR02051">
    <property type="entry name" value="PROTEINF175"/>
</dbReference>
<name>A0A8D2G1K7_THEGE</name>
<organism evidence="1 2">
    <name type="scientific">Theropithecus gelada</name>
    <name type="common">Gelada baboon</name>
    <dbReference type="NCBI Taxonomy" id="9565"/>
    <lineage>
        <taxon>Eukaryota</taxon>
        <taxon>Metazoa</taxon>
        <taxon>Chordata</taxon>
        <taxon>Craniata</taxon>
        <taxon>Vertebrata</taxon>
        <taxon>Euteleostomi</taxon>
        <taxon>Mammalia</taxon>
        <taxon>Eutheria</taxon>
        <taxon>Euarchontoglires</taxon>
        <taxon>Primates</taxon>
        <taxon>Haplorrhini</taxon>
        <taxon>Catarrhini</taxon>
        <taxon>Cercopithecidae</taxon>
        <taxon>Cercopithecinae</taxon>
        <taxon>Theropithecus</taxon>
    </lineage>
</organism>
<reference evidence="1" key="2">
    <citation type="submission" date="2025-08" db="UniProtKB">
        <authorList>
            <consortium name="Ensembl"/>
        </authorList>
    </citation>
    <scope>IDENTIFICATION</scope>
</reference>
<reference evidence="1" key="1">
    <citation type="submission" date="2018-05" db="EMBL/GenBank/DDBJ databases">
        <title>Whole genome of Theropithecus gelada.</title>
        <authorList>
            <person name="Chiou K.L."/>
            <person name="Snyder-Mackler N."/>
        </authorList>
    </citation>
    <scope>NUCLEOTIDE SEQUENCE [LARGE SCALE GENOMIC DNA]</scope>
</reference>
<protein>
    <submittedName>
        <fullName evidence="1">Uncharacterized protein</fullName>
    </submittedName>
</protein>
<proteinExistence type="predicted"/>
<reference evidence="1" key="3">
    <citation type="submission" date="2025-09" db="UniProtKB">
        <authorList>
            <consortium name="Ensembl"/>
        </authorList>
    </citation>
    <scope>IDENTIFICATION</scope>
</reference>
<evidence type="ECO:0000313" key="1">
    <source>
        <dbReference type="Ensembl" id="ENSTGEP00000031465.1"/>
    </source>
</evidence>